<dbReference type="AlphaFoldDB" id="A0A366EFM1"/>
<dbReference type="RefSeq" id="WP_258549725.1">
    <property type="nucleotide sequence ID" value="NZ_QNRJ01000021.1"/>
</dbReference>
<sequence length="43" mass="5000">MTRVDNKERVLRLMGILSEETDEDHELSLDDIILVLSRCLART</sequence>
<evidence type="ECO:0000313" key="1">
    <source>
        <dbReference type="EMBL" id="RBP01133.1"/>
    </source>
</evidence>
<organism evidence="1 2">
    <name type="scientific">Rossellomorea aquimaris</name>
    <dbReference type="NCBI Taxonomy" id="189382"/>
    <lineage>
        <taxon>Bacteria</taxon>
        <taxon>Bacillati</taxon>
        <taxon>Bacillota</taxon>
        <taxon>Bacilli</taxon>
        <taxon>Bacillales</taxon>
        <taxon>Bacillaceae</taxon>
        <taxon>Rossellomorea</taxon>
    </lineage>
</organism>
<accession>A0A366EFM1</accession>
<evidence type="ECO:0000313" key="2">
    <source>
        <dbReference type="Proteomes" id="UP000252118"/>
    </source>
</evidence>
<gene>
    <name evidence="1" type="ORF">DET59_12141</name>
</gene>
<name>A0A366EFM1_9BACI</name>
<comment type="caution">
    <text evidence="1">The sequence shown here is derived from an EMBL/GenBank/DDBJ whole genome shotgun (WGS) entry which is preliminary data.</text>
</comment>
<dbReference type="Proteomes" id="UP000252118">
    <property type="component" value="Unassembled WGS sequence"/>
</dbReference>
<dbReference type="EMBL" id="QNRJ01000021">
    <property type="protein sequence ID" value="RBP01133.1"/>
    <property type="molecule type" value="Genomic_DNA"/>
</dbReference>
<protein>
    <submittedName>
        <fullName evidence="1">Uncharacterized protein</fullName>
    </submittedName>
</protein>
<proteinExistence type="predicted"/>
<reference evidence="1 2" key="1">
    <citation type="submission" date="2018-06" db="EMBL/GenBank/DDBJ databases">
        <title>Freshwater and sediment microbial communities from various areas in North America, analyzing microbe dynamics in response to fracking.</title>
        <authorList>
            <person name="Lamendella R."/>
        </authorList>
    </citation>
    <scope>NUCLEOTIDE SEQUENCE [LARGE SCALE GENOMIC DNA]</scope>
    <source>
        <strain evidence="1 2">97B</strain>
    </source>
</reference>